<dbReference type="PROSITE" id="PS00758">
    <property type="entry name" value="ARGE_DAPE_CPG2_1"/>
    <property type="match status" value="1"/>
</dbReference>
<dbReference type="SUPFAM" id="SSF55031">
    <property type="entry name" value="Bacterial exopeptidase dimerisation domain"/>
    <property type="match status" value="1"/>
</dbReference>
<comment type="caution">
    <text evidence="7">The sequence shown here is derived from an EMBL/GenBank/DDBJ whole genome shotgun (WGS) entry which is preliminary data.</text>
</comment>
<keyword evidence="3" id="KW-0378">Hydrolase</keyword>
<dbReference type="InterPro" id="IPR050072">
    <property type="entry name" value="Peptidase_M20A"/>
</dbReference>
<dbReference type="PANTHER" id="PTHR43808:SF31">
    <property type="entry name" value="N-ACETYL-L-CITRULLINE DEACETYLASE"/>
    <property type="match status" value="1"/>
</dbReference>
<evidence type="ECO:0000313" key="7">
    <source>
        <dbReference type="EMBL" id="MCX2718153.1"/>
    </source>
</evidence>
<evidence type="ECO:0000256" key="5">
    <source>
        <dbReference type="ARBA" id="ARBA00023285"/>
    </source>
</evidence>
<dbReference type="Pfam" id="PF01546">
    <property type="entry name" value="Peptidase_M20"/>
    <property type="match status" value="1"/>
</dbReference>
<comment type="cofactor">
    <cofactor evidence="1">
        <name>Zn(2+)</name>
        <dbReference type="ChEBI" id="CHEBI:29105"/>
    </cofactor>
</comment>
<keyword evidence="2" id="KW-0479">Metal-binding</keyword>
<accession>A0AAE3MIP7</accession>
<evidence type="ECO:0000256" key="3">
    <source>
        <dbReference type="ARBA" id="ARBA00022801"/>
    </source>
</evidence>
<evidence type="ECO:0000259" key="6">
    <source>
        <dbReference type="Pfam" id="PF07687"/>
    </source>
</evidence>
<dbReference type="CDD" id="cd05651">
    <property type="entry name" value="M20_ArgE_DapE-like"/>
    <property type="match status" value="1"/>
</dbReference>
<dbReference type="RefSeq" id="WP_266010149.1">
    <property type="nucleotide sequence ID" value="NZ_JAPFQP010000001.1"/>
</dbReference>
<dbReference type="GO" id="GO:0046872">
    <property type="term" value="F:metal ion binding"/>
    <property type="evidence" value="ECO:0007669"/>
    <property type="project" value="UniProtKB-KW"/>
</dbReference>
<dbReference type="InterPro" id="IPR002933">
    <property type="entry name" value="Peptidase_M20"/>
</dbReference>
<dbReference type="GO" id="GO:0008777">
    <property type="term" value="F:acetylornithine deacetylase activity"/>
    <property type="evidence" value="ECO:0007669"/>
    <property type="project" value="TreeGrafter"/>
</dbReference>
<proteinExistence type="predicted"/>
<dbReference type="Gene3D" id="3.40.630.10">
    <property type="entry name" value="Zn peptidases"/>
    <property type="match status" value="1"/>
</dbReference>
<protein>
    <submittedName>
        <fullName evidence="7">M20 family metallo-hydrolase</fullName>
    </submittedName>
</protein>
<dbReference type="InterPro" id="IPR001261">
    <property type="entry name" value="ArgE/DapE_CS"/>
</dbReference>
<feature type="domain" description="Peptidase M20 dimerisation" evidence="6">
    <location>
        <begin position="170"/>
        <end position="266"/>
    </location>
</feature>
<keyword evidence="5" id="KW-0170">Cobalt</keyword>
<evidence type="ECO:0000256" key="4">
    <source>
        <dbReference type="ARBA" id="ARBA00022833"/>
    </source>
</evidence>
<evidence type="ECO:0000256" key="1">
    <source>
        <dbReference type="ARBA" id="ARBA00001947"/>
    </source>
</evidence>
<sequence length="364" mass="40535">MKNELQILTEKALGLLKDLISTPSFSSEEENTAEAIELWFHEFGIPVKRWHNNVYAFNKYFDPSKPTLLLNSHHDTVKPNKAYTRDPFHPHIEDGKLYGLGSNDAGGSLVSLMATFVHFYNWENLSHNLIIAATAEEETAGDKSLRGLLPHLPEIAVAIVGEPTLMQLAVAEKGLIVFDAEIKGTPSHAAHPNNNNSIYNSIQVLEWFKNYRFEKVSEVLGEVKLTVTQINGGSQHNVVPAKIDLVIDARVNDCYSNEEIAEILEREAPCAIKPRSLRLNSSSISRDHLLVQAGIALGRETYGSPTLSDQAALDCQSLKLGPGDSTRSHSADEFIYVREVEEGIQLYINLLHKFLEKPEQSLDL</sequence>
<keyword evidence="8" id="KW-1185">Reference proteome</keyword>
<dbReference type="InterPro" id="IPR011650">
    <property type="entry name" value="Peptidase_M20_dimer"/>
</dbReference>
<name>A0AAE3MIP7_9FLAO</name>
<keyword evidence="4" id="KW-0862">Zinc</keyword>
<dbReference type="SUPFAM" id="SSF53187">
    <property type="entry name" value="Zn-dependent exopeptidases"/>
    <property type="match status" value="1"/>
</dbReference>
<dbReference type="AlphaFoldDB" id="A0AAE3MIP7"/>
<evidence type="ECO:0000256" key="2">
    <source>
        <dbReference type="ARBA" id="ARBA00022723"/>
    </source>
</evidence>
<gene>
    <name evidence="7" type="ORF">OO016_00945</name>
</gene>
<dbReference type="EMBL" id="JAPFQP010000001">
    <property type="protein sequence ID" value="MCX2718153.1"/>
    <property type="molecule type" value="Genomic_DNA"/>
</dbReference>
<dbReference type="InterPro" id="IPR036264">
    <property type="entry name" value="Bact_exopeptidase_dim_dom"/>
</dbReference>
<dbReference type="Pfam" id="PF07687">
    <property type="entry name" value="M20_dimer"/>
    <property type="match status" value="1"/>
</dbReference>
<dbReference type="GO" id="GO:0006526">
    <property type="term" value="P:L-arginine biosynthetic process"/>
    <property type="evidence" value="ECO:0007669"/>
    <property type="project" value="TreeGrafter"/>
</dbReference>
<dbReference type="Proteomes" id="UP001207116">
    <property type="component" value="Unassembled WGS sequence"/>
</dbReference>
<reference evidence="7" key="1">
    <citation type="submission" date="2022-11" db="EMBL/GenBank/DDBJ databases">
        <title>The characterization of three novel Bacteroidetes species and genomic analysis of their roles in tidal elemental geochemical cycles.</title>
        <authorList>
            <person name="Ma K.-J."/>
        </authorList>
    </citation>
    <scope>NUCLEOTIDE SEQUENCE</scope>
    <source>
        <strain evidence="7">M415</strain>
    </source>
</reference>
<dbReference type="Gene3D" id="3.30.70.360">
    <property type="match status" value="1"/>
</dbReference>
<organism evidence="7 8">
    <name type="scientific">Lentiprolixibacter aurantiacus</name>
    <dbReference type="NCBI Taxonomy" id="2993939"/>
    <lineage>
        <taxon>Bacteria</taxon>
        <taxon>Pseudomonadati</taxon>
        <taxon>Bacteroidota</taxon>
        <taxon>Flavobacteriia</taxon>
        <taxon>Flavobacteriales</taxon>
        <taxon>Flavobacteriaceae</taxon>
        <taxon>Lentiprolixibacter</taxon>
    </lineage>
</organism>
<evidence type="ECO:0000313" key="8">
    <source>
        <dbReference type="Proteomes" id="UP001207116"/>
    </source>
</evidence>
<dbReference type="PANTHER" id="PTHR43808">
    <property type="entry name" value="ACETYLORNITHINE DEACETYLASE"/>
    <property type="match status" value="1"/>
</dbReference>